<dbReference type="RefSeq" id="WP_179529918.1">
    <property type="nucleotide sequence ID" value="NZ_BAAAPP010000002.1"/>
</dbReference>
<evidence type="ECO:0000313" key="2">
    <source>
        <dbReference type="Proteomes" id="UP000537326"/>
    </source>
</evidence>
<gene>
    <name evidence="1" type="ORF">BKA05_000375</name>
</gene>
<evidence type="ECO:0000313" key="1">
    <source>
        <dbReference type="EMBL" id="NYI08860.1"/>
    </source>
</evidence>
<protein>
    <recommendedName>
        <fullName evidence="3">Chemotaxis phosphatase CheX</fullName>
    </recommendedName>
</protein>
<accession>A0A7Z0C0N8</accession>
<name>A0A7Z0C0N8_9ACTN</name>
<organism evidence="1 2">
    <name type="scientific">Nocardioides marinus</name>
    <dbReference type="NCBI Taxonomy" id="374514"/>
    <lineage>
        <taxon>Bacteria</taxon>
        <taxon>Bacillati</taxon>
        <taxon>Actinomycetota</taxon>
        <taxon>Actinomycetes</taxon>
        <taxon>Propionibacteriales</taxon>
        <taxon>Nocardioidaceae</taxon>
        <taxon>Nocardioides</taxon>
    </lineage>
</organism>
<evidence type="ECO:0008006" key="3">
    <source>
        <dbReference type="Google" id="ProtNLM"/>
    </source>
</evidence>
<proteinExistence type="predicted"/>
<keyword evidence="2" id="KW-1185">Reference proteome</keyword>
<dbReference type="EMBL" id="JACBZI010000001">
    <property type="protein sequence ID" value="NYI08860.1"/>
    <property type="molecule type" value="Genomic_DNA"/>
</dbReference>
<sequence length="171" mass="17988">MSPSVVNAPDRTSPVHLPEPKEVRDLLGDLLDRDVTLKPGPPFAVNGHYPASVAQFVDDSLVVRAVVAFDLPLSAHAGAALALVPASGAEQAIEDSTLPETLSEGLQEVFNVFSSVFNVGEAAHLKLYSAHTSGQDVPADARIRTQVLGRRADFHVDVAGYGSGRVAVVLT</sequence>
<comment type="caution">
    <text evidence="1">The sequence shown here is derived from an EMBL/GenBank/DDBJ whole genome shotgun (WGS) entry which is preliminary data.</text>
</comment>
<dbReference type="Proteomes" id="UP000537326">
    <property type="component" value="Unassembled WGS sequence"/>
</dbReference>
<dbReference type="AlphaFoldDB" id="A0A7Z0C0N8"/>
<reference evidence="1 2" key="1">
    <citation type="submission" date="2020-07" db="EMBL/GenBank/DDBJ databases">
        <title>Sequencing the genomes of 1000 actinobacteria strains.</title>
        <authorList>
            <person name="Klenk H.-P."/>
        </authorList>
    </citation>
    <scope>NUCLEOTIDE SEQUENCE [LARGE SCALE GENOMIC DNA]</scope>
    <source>
        <strain evidence="1 2">DSM 18248</strain>
    </source>
</reference>